<dbReference type="EMBL" id="SIJK02000070">
    <property type="protein sequence ID" value="MBP1468455.1"/>
    <property type="molecule type" value="Genomic_DNA"/>
</dbReference>
<proteinExistence type="inferred from homology"/>
<dbReference type="RefSeq" id="WP_135481229.1">
    <property type="nucleotide sequence ID" value="NZ_SIJK02000070.1"/>
</dbReference>
<dbReference type="InterPro" id="IPR010160">
    <property type="entry name" value="CRISPR-assoc_prot_Cmr5"/>
</dbReference>
<evidence type="ECO:0000313" key="6">
    <source>
        <dbReference type="EMBL" id="MBP1468455.1"/>
    </source>
</evidence>
<dbReference type="InterPro" id="IPR023101">
    <property type="entry name" value="AF1862-like_dom_sf"/>
</dbReference>
<comment type="caution">
    <text evidence="6">The sequence shown here is derived from an EMBL/GenBank/DDBJ whole genome shotgun (WGS) entry which is preliminary data.</text>
</comment>
<keyword evidence="3" id="KW-0963">Cytoplasm</keyword>
<comment type="subcellular location">
    <subcellularLocation>
        <location evidence="1">Cytoplasm</location>
    </subcellularLocation>
</comment>
<name>A0ABS4DG85_9CHLR</name>
<accession>A0ABS4DG85</accession>
<evidence type="ECO:0000256" key="2">
    <source>
        <dbReference type="ARBA" id="ARBA00006161"/>
    </source>
</evidence>
<evidence type="ECO:0000313" key="7">
    <source>
        <dbReference type="Proteomes" id="UP001193081"/>
    </source>
</evidence>
<comment type="similarity">
    <text evidence="2">Belongs to the CRISPR system Cmr5 family.</text>
</comment>
<protein>
    <recommendedName>
        <fullName evidence="5">CRISPR type III-B/RAMP module-associated protein Cmr5</fullName>
    </recommendedName>
</protein>
<dbReference type="SUPFAM" id="SSF158568">
    <property type="entry name" value="AF1862-like"/>
    <property type="match status" value="1"/>
</dbReference>
<dbReference type="Gene3D" id="1.10.520.30">
    <property type="entry name" value="AF1862-like domain"/>
    <property type="match status" value="1"/>
</dbReference>
<evidence type="ECO:0000256" key="5">
    <source>
        <dbReference type="ARBA" id="ARBA00030001"/>
    </source>
</evidence>
<dbReference type="NCBIfam" id="TIGR01881">
    <property type="entry name" value="cas_Cmr5"/>
    <property type="match status" value="1"/>
</dbReference>
<evidence type="ECO:0000256" key="1">
    <source>
        <dbReference type="ARBA" id="ARBA00004496"/>
    </source>
</evidence>
<organism evidence="6 7">
    <name type="scientific">Candidatus Chloroploca mongolica</name>
    <dbReference type="NCBI Taxonomy" id="2528176"/>
    <lineage>
        <taxon>Bacteria</taxon>
        <taxon>Bacillati</taxon>
        <taxon>Chloroflexota</taxon>
        <taxon>Chloroflexia</taxon>
        <taxon>Chloroflexales</taxon>
        <taxon>Chloroflexineae</taxon>
        <taxon>Oscillochloridaceae</taxon>
        <taxon>Candidatus Chloroploca</taxon>
    </lineage>
</organism>
<dbReference type="Proteomes" id="UP001193081">
    <property type="component" value="Unassembled WGS sequence"/>
</dbReference>
<gene>
    <name evidence="6" type="primary">cmr5</name>
    <name evidence="6" type="ORF">EYB53_022270</name>
</gene>
<sequence length="134" mass="14990">MQTRNQRLAATIYAQVAPLKDHPEKTKYGSMAHQLPVLIQTAGLAQALTFVAAKGNAKKTDDQDAYFRLLRDLAHVVLDGPAEQRTRAALLQRSREAPLGAYMLLTRRTLEALLWYKRFAQAELDVEQGQEVAS</sequence>
<reference evidence="6 7" key="1">
    <citation type="submission" date="2021-03" db="EMBL/GenBank/DDBJ databases">
        <authorList>
            <person name="Grouzdev D.S."/>
        </authorList>
    </citation>
    <scope>NUCLEOTIDE SEQUENCE [LARGE SCALE GENOMIC DNA]</scope>
    <source>
        <strain evidence="6 7">M50-1</strain>
    </source>
</reference>
<evidence type="ECO:0000256" key="4">
    <source>
        <dbReference type="ARBA" id="ARBA00023118"/>
    </source>
</evidence>
<keyword evidence="7" id="KW-1185">Reference proteome</keyword>
<keyword evidence="4" id="KW-0051">Antiviral defense</keyword>
<evidence type="ECO:0000256" key="3">
    <source>
        <dbReference type="ARBA" id="ARBA00022490"/>
    </source>
</evidence>
<dbReference type="Pfam" id="PF09701">
    <property type="entry name" value="Cas_Cmr5"/>
    <property type="match status" value="1"/>
</dbReference>